<dbReference type="PANTHER" id="PTHR22743:SF165">
    <property type="entry name" value="BTB AND MATH DOMAIN CONTAINING-RELATED"/>
    <property type="match status" value="1"/>
</dbReference>
<dbReference type="PANTHER" id="PTHR22743">
    <property type="entry name" value="MEPRIN/TRAF-LIKE MATH FAMILY-C.ELEGANS"/>
    <property type="match status" value="1"/>
</dbReference>
<accession>B6VBB6</accession>
<protein>
    <recommendedName>
        <fullName evidence="2">BTB domain-containing protein</fullName>
    </recommendedName>
</protein>
<dbReference type="AlphaFoldDB" id="B6VBB6"/>
<evidence type="ECO:0008006" key="2">
    <source>
        <dbReference type="Google" id="ProtNLM"/>
    </source>
</evidence>
<dbReference type="InterPro" id="IPR052664">
    <property type="entry name" value="BTB-MATH_domain_protein"/>
</dbReference>
<dbReference type="HOGENOM" id="CLU_143044_0_0_1"/>
<proteinExistence type="predicted"/>
<evidence type="ECO:0000313" key="1">
    <source>
        <dbReference type="EMBL" id="ACI49009.1"/>
    </source>
</evidence>
<reference evidence="1" key="1">
    <citation type="journal article" date="2008" name="Genome Res.">
        <title>Multigenome DNA sequence conservation identifies Hox cis-regulatory elements.</title>
        <authorList>
            <person name="Kuntz S.G."/>
            <person name="Schwarz E.M."/>
            <person name="DeModena J.A."/>
            <person name="De Buysscher T."/>
            <person name="Trout D."/>
            <person name="Shizuya H."/>
            <person name="Sternberg P.W."/>
            <person name="Wold B.J."/>
        </authorList>
    </citation>
    <scope>NUCLEOTIDE SEQUENCE</scope>
    <source>
        <strain evidence="1">CB5161</strain>
    </source>
</reference>
<sequence length="851" mass="100095">MERSKYTLNGIYECENFAQCVENNNFPLVFIGQALGLDGWPIRLRKYTKDGISCVYPAIYNFIKPNIQVRAYFNIIKKDGSSGLITEIRSEYSNSSEMCIGEAMDVSWLMDEENGYLDKGTLTIEYGFQVEAEKEDDDFWMFNIYDKYFNWQNQDNTFDFIDKNERPFYGHKQIVRLHSKMISDSKRLCVRVPKSFIPEDFVMCLQITHGVRPQLTAKEFKSIAKIAFHFGFTNTVRYCEEQLIKINEQPNLIIKNFKMAVNFNMERYMIHLLIHIVSAKQLVNILSKLDLEEMSSESMKAFVAKYIRFDTEIINDTTFIYPFISSDDREEKIQVFVYFNILKKDGSLCLRNENRYVYLESNEGCMGKYMNIEEVLDEENGYLDEGALTVQYGLQANSVEDANGIWMFNCFDLFFDWQNQDNIKLTLHSKKISDSNKDWVRVPKSITVEELIMCLQVTHGPRNSKKPRNTKKISDSNKDWIRVPKSITDEYFVICLQIPHGVRPHITVGELEIVIKTAFRFGLSSTVRYCEQQLIKKDEQSKLKLTSKIKLAVKFNMERYLNQLVKQIKSPERLMRILKRLNIEKMSSESMKTFVGKTLVCPFISFHDDCHVRVSVYLNILKKDGSSAFQIEKRQLYLEWYEGWIGKYLDIEELLDDKNGYLDEGALSIEYGLQVESERRDEIWMFNFIDPFFDSKNMFIFPLPHGQCPIHCHKQFIELHSNIISDCDRRCQLVESLSVRRRHLAVCLQIAHGVRLKPFAINYRNVIRIAFQFGFFNTVRYCERQLIEMGEQLVTTDERFEWAVKYNMRFYLINLLKKMESKKQLVDILRKLDVEKMSSESMKAIVAKIFS</sequence>
<gene>
    <name evidence="1" type="ORF">Cbre_JD02.008</name>
</gene>
<name>B6VBB6_CAEBE</name>
<dbReference type="EMBL" id="FJ362354">
    <property type="protein sequence ID" value="ACI49009.1"/>
    <property type="molecule type" value="Genomic_DNA"/>
</dbReference>
<organism evidence="1">
    <name type="scientific">Caenorhabditis brenneri</name>
    <name type="common">Nematode worm</name>
    <dbReference type="NCBI Taxonomy" id="135651"/>
    <lineage>
        <taxon>Eukaryota</taxon>
        <taxon>Metazoa</taxon>
        <taxon>Ecdysozoa</taxon>
        <taxon>Nematoda</taxon>
        <taxon>Chromadorea</taxon>
        <taxon>Rhabditida</taxon>
        <taxon>Rhabditina</taxon>
        <taxon>Rhabditomorpha</taxon>
        <taxon>Rhabditoidea</taxon>
        <taxon>Rhabditidae</taxon>
        <taxon>Peloderinae</taxon>
        <taxon>Caenorhabditis</taxon>
    </lineage>
</organism>